<feature type="binding site" evidence="7">
    <location>
        <position position="134"/>
    </location>
    <ligand>
        <name>a divalent metal cation</name>
        <dbReference type="ChEBI" id="CHEBI:60240"/>
    </ligand>
</feature>
<dbReference type="PANTHER" id="PTHR43237">
    <property type="entry name" value="NADP-DEPENDENT MALIC ENZYME"/>
    <property type="match status" value="1"/>
</dbReference>
<evidence type="ECO:0000256" key="7">
    <source>
        <dbReference type="PIRSR" id="PIRSR000106-3"/>
    </source>
</evidence>
<comment type="similarity">
    <text evidence="2">Belongs to the malic enzymes family.</text>
</comment>
<dbReference type="CDD" id="cd05311">
    <property type="entry name" value="NAD_bind_2_malic_enz"/>
    <property type="match status" value="1"/>
</dbReference>
<dbReference type="GO" id="GO:0046872">
    <property type="term" value="F:metal ion binding"/>
    <property type="evidence" value="ECO:0007669"/>
    <property type="project" value="UniProtKB-KW"/>
</dbReference>
<gene>
    <name evidence="8" type="ORF">BUZ57_01365</name>
</gene>
<dbReference type="InterPro" id="IPR015884">
    <property type="entry name" value="Malic_enzyme_CS"/>
</dbReference>
<protein>
    <submittedName>
        <fullName evidence="8">NAD-dependent malic enzyme</fullName>
    </submittedName>
</protein>
<dbReference type="KEGG" id="shu:SHYC_06125"/>
<feature type="binding site" evidence="6">
    <location>
        <position position="286"/>
    </location>
    <ligand>
        <name>(S)-malate</name>
        <dbReference type="ChEBI" id="CHEBI:15589"/>
    </ligand>
</feature>
<dbReference type="Pfam" id="PF00390">
    <property type="entry name" value="malic"/>
    <property type="match status" value="2"/>
</dbReference>
<dbReference type="EMBL" id="QXVO01000003">
    <property type="protein sequence ID" value="RIO47444.1"/>
    <property type="molecule type" value="Genomic_DNA"/>
</dbReference>
<dbReference type="InterPro" id="IPR046346">
    <property type="entry name" value="Aminoacid_DH-like_N_sf"/>
</dbReference>
<dbReference type="GeneID" id="41073017"/>
<evidence type="ECO:0000256" key="1">
    <source>
        <dbReference type="ARBA" id="ARBA00001936"/>
    </source>
</evidence>
<dbReference type="InterPro" id="IPR001891">
    <property type="entry name" value="Malic_OxRdtase"/>
</dbReference>
<evidence type="ECO:0000256" key="4">
    <source>
        <dbReference type="ARBA" id="ARBA00023002"/>
    </source>
</evidence>
<evidence type="ECO:0000313" key="9">
    <source>
        <dbReference type="Proteomes" id="UP000285625"/>
    </source>
</evidence>
<feature type="active site" description="Proton acceptor" evidence="5">
    <location>
        <position position="91"/>
    </location>
</feature>
<dbReference type="SUPFAM" id="SSF51735">
    <property type="entry name" value="NAD(P)-binding Rossmann-fold domains"/>
    <property type="match status" value="1"/>
</dbReference>
<dbReference type="FunFam" id="3.40.50.720:FF:000095">
    <property type="entry name" value="NADP-dependent malic enzyme"/>
    <property type="match status" value="1"/>
</dbReference>
<dbReference type="InterPro" id="IPR051674">
    <property type="entry name" value="Malate_Decarboxylase"/>
</dbReference>
<dbReference type="InterPro" id="IPR037062">
    <property type="entry name" value="Malic_N_dom_sf"/>
</dbReference>
<dbReference type="SMART" id="SM00919">
    <property type="entry name" value="Malic_M"/>
    <property type="match status" value="1"/>
</dbReference>
<dbReference type="GO" id="GO:0016616">
    <property type="term" value="F:oxidoreductase activity, acting on the CH-OH group of donors, NAD or NADP as acceptor"/>
    <property type="evidence" value="ECO:0007669"/>
    <property type="project" value="InterPro"/>
</dbReference>
<evidence type="ECO:0000256" key="5">
    <source>
        <dbReference type="PIRSR" id="PIRSR000106-1"/>
    </source>
</evidence>
<accession>A0A0A8HQL2</accession>
<dbReference type="HOGENOM" id="CLU_034446_2_1_9"/>
<evidence type="ECO:0000313" key="8">
    <source>
        <dbReference type="EMBL" id="RIO47444.1"/>
    </source>
</evidence>
<comment type="caution">
    <text evidence="8">The sequence shown here is derived from an EMBL/GenBank/DDBJ whole genome shotgun (WGS) entry which is preliminary data.</text>
</comment>
<dbReference type="GO" id="GO:0051287">
    <property type="term" value="F:NAD binding"/>
    <property type="evidence" value="ECO:0007669"/>
    <property type="project" value="InterPro"/>
</dbReference>
<comment type="cofactor">
    <cofactor evidence="1">
        <name>Mn(2+)</name>
        <dbReference type="ChEBI" id="CHEBI:29035"/>
    </cofactor>
</comment>
<name>A0A0A8HQL2_STAHY</name>
<dbReference type="STRING" id="1284.SHYC_06125"/>
<dbReference type="Pfam" id="PF03949">
    <property type="entry name" value="Malic_M"/>
    <property type="match status" value="1"/>
</dbReference>
<dbReference type="PANTHER" id="PTHR43237:SF4">
    <property type="entry name" value="NADP-DEPENDENT MALIC ENZYME"/>
    <property type="match status" value="1"/>
</dbReference>
<dbReference type="Gene3D" id="3.40.50.10380">
    <property type="entry name" value="Malic enzyme, N-terminal domain"/>
    <property type="match status" value="1"/>
</dbReference>
<dbReference type="AlphaFoldDB" id="A0A0A8HQL2"/>
<feature type="binding site" evidence="7">
    <location>
        <position position="159"/>
    </location>
    <ligand>
        <name>a divalent metal cation</name>
        <dbReference type="ChEBI" id="CHEBI:60240"/>
    </ligand>
</feature>
<proteinExistence type="inferred from homology"/>
<evidence type="ECO:0000256" key="6">
    <source>
        <dbReference type="PIRSR" id="PIRSR000106-2"/>
    </source>
</evidence>
<comment type="cofactor">
    <cofactor evidence="7">
        <name>Mg(2+)</name>
        <dbReference type="ChEBI" id="CHEBI:18420"/>
    </cofactor>
    <cofactor evidence="7">
        <name>Mn(2+)</name>
        <dbReference type="ChEBI" id="CHEBI:29035"/>
    </cofactor>
    <text evidence="7">Divalent metal cations. Prefers magnesium or manganese.</text>
</comment>
<dbReference type="SMART" id="SM01274">
    <property type="entry name" value="malic"/>
    <property type="match status" value="1"/>
</dbReference>
<dbReference type="RefSeq" id="WP_039645309.1">
    <property type="nucleotide sequence ID" value="NZ_CP008747.1"/>
</dbReference>
<dbReference type="GO" id="GO:0004470">
    <property type="term" value="F:malic enzyme activity"/>
    <property type="evidence" value="ECO:0007669"/>
    <property type="project" value="InterPro"/>
</dbReference>
<dbReference type="FunFam" id="3.40.50.10380:FF:000003">
    <property type="entry name" value="NADP-dependent malic enzyme"/>
    <property type="match status" value="1"/>
</dbReference>
<feature type="binding site" evidence="6">
    <location>
        <position position="316"/>
    </location>
    <ligand>
        <name>(S)-malate</name>
        <dbReference type="ChEBI" id="CHEBI:15589"/>
    </ligand>
</feature>
<dbReference type="InterPro" id="IPR036291">
    <property type="entry name" value="NAD(P)-bd_dom_sf"/>
</dbReference>
<keyword evidence="3 7" id="KW-0479">Metal-binding</keyword>
<dbReference type="PROSITE" id="PS00331">
    <property type="entry name" value="MALIC_ENZYMES"/>
    <property type="match status" value="1"/>
</dbReference>
<sequence>MSLRDDALQMHKENQGKLGVAPKVKVTNKEELSLAYSPGVAEPCKDIHERPESVYDYTMKSNTVAVISDGTAVLGLGNIGAEASIPVMEGKAVLFKSFSGVDGIPLSLSTTDTEEIIRTVKLLEPNFGGINLEDISAPRCFEIEERLKKETKIPVFHDDQHGTAIVTMAGLMNALRIVNKDIANIRVVLNGAGAAGIAIVKLLYSYGVRNMVMCDSQGAIYEGRPHGMNPTKDFVAKWTNKDKIDGKLADVIQGADVFIGVSVANILTEEMVKTMADDPIIFAMANPNPEITPKLAKAAGAKVIGTGRSDYPNQINNVLAFPGIFRGALDVRATHINEKMKQAAVKAIASLVSEEELNVDYVIPGPFDKRVAPSVAREVAKAAMESGVARIDVDPEDIYQKTLTLTDLK</sequence>
<feature type="active site" description="Proton donor" evidence="5">
    <location>
        <position position="36"/>
    </location>
</feature>
<dbReference type="Proteomes" id="UP000285625">
    <property type="component" value="Unassembled WGS sequence"/>
</dbReference>
<keyword evidence="4" id="KW-0560">Oxidoreductase</keyword>
<feature type="binding site" evidence="7">
    <location>
        <position position="133"/>
    </location>
    <ligand>
        <name>a divalent metal cation</name>
        <dbReference type="ChEBI" id="CHEBI:60240"/>
    </ligand>
</feature>
<dbReference type="Gene3D" id="3.40.50.720">
    <property type="entry name" value="NAD(P)-binding Rossmann-like Domain"/>
    <property type="match status" value="1"/>
</dbReference>
<reference evidence="8 9" key="1">
    <citation type="journal article" date="2016" name="Front. Microbiol.">
        <title>Comprehensive Phylogenetic Analysis of Bovine Non-aureus Staphylococci Species Based on Whole-Genome Sequencing.</title>
        <authorList>
            <person name="Naushad S."/>
            <person name="Barkema H.W."/>
            <person name="Luby C."/>
            <person name="Condas L.A."/>
            <person name="Nobrega D.B."/>
            <person name="Carson D.A."/>
            <person name="De Buck J."/>
        </authorList>
    </citation>
    <scope>NUCLEOTIDE SEQUENCE [LARGE SCALE GENOMIC DNA]</scope>
    <source>
        <strain evidence="8 9">SNUC 5959</strain>
    </source>
</reference>
<dbReference type="SUPFAM" id="SSF53223">
    <property type="entry name" value="Aminoacid dehydrogenase-like, N-terminal domain"/>
    <property type="match status" value="1"/>
</dbReference>
<dbReference type="InterPro" id="IPR012301">
    <property type="entry name" value="Malic_N_dom"/>
</dbReference>
<organism evidence="8 9">
    <name type="scientific">Staphylococcus hyicus</name>
    <dbReference type="NCBI Taxonomy" id="1284"/>
    <lineage>
        <taxon>Bacteria</taxon>
        <taxon>Bacillati</taxon>
        <taxon>Bacillota</taxon>
        <taxon>Bacilli</taxon>
        <taxon>Bacillales</taxon>
        <taxon>Staphylococcaceae</taxon>
        <taxon>Staphylococcus</taxon>
    </lineage>
</organism>
<dbReference type="InterPro" id="IPR012302">
    <property type="entry name" value="Malic_NAD-bd"/>
</dbReference>
<dbReference type="PIRSF" id="PIRSF000106">
    <property type="entry name" value="ME"/>
    <property type="match status" value="1"/>
</dbReference>
<evidence type="ECO:0000256" key="2">
    <source>
        <dbReference type="ARBA" id="ARBA00008785"/>
    </source>
</evidence>
<dbReference type="InterPro" id="IPR045213">
    <property type="entry name" value="Malic_NAD-bd_bact_type"/>
</dbReference>
<evidence type="ECO:0000256" key="3">
    <source>
        <dbReference type="ARBA" id="ARBA00022723"/>
    </source>
</evidence>